<evidence type="ECO:0000256" key="1">
    <source>
        <dbReference type="ARBA" id="ARBA00004196"/>
    </source>
</evidence>
<dbReference type="Proteomes" id="UP000569092">
    <property type="component" value="Unassembled WGS sequence"/>
</dbReference>
<evidence type="ECO:0000256" key="3">
    <source>
        <dbReference type="ARBA" id="ARBA00023008"/>
    </source>
</evidence>
<reference evidence="5 6" key="1">
    <citation type="submission" date="2020-08" db="EMBL/GenBank/DDBJ databases">
        <title>Genomic Encyclopedia of Type Strains, Phase IV (KMG-V): Genome sequencing to study the core and pangenomes of soil and plant-associated prokaryotes.</title>
        <authorList>
            <person name="Whitman W."/>
        </authorList>
    </citation>
    <scope>NUCLEOTIDE SEQUENCE [LARGE SCALE GENOMIC DNA]</scope>
    <source>
        <strain evidence="5 6">M8US30</strain>
    </source>
</reference>
<dbReference type="PANTHER" id="PTHR42838">
    <property type="entry name" value="CYTOCHROME C OXIDASE SUBUNIT II"/>
    <property type="match status" value="1"/>
</dbReference>
<evidence type="ECO:0000256" key="2">
    <source>
        <dbReference type="ARBA" id="ARBA00022723"/>
    </source>
</evidence>
<evidence type="ECO:0000313" key="6">
    <source>
        <dbReference type="Proteomes" id="UP000569092"/>
    </source>
</evidence>
<gene>
    <name evidence="5" type="ORF">HDF10_003250</name>
</gene>
<dbReference type="InterPro" id="IPR051403">
    <property type="entry name" value="NosZ/Cyto_c_oxidase_sub2"/>
</dbReference>
<name>A0A7W8N4I7_9BACT</name>
<keyword evidence="2" id="KW-0479">Metal-binding</keyword>
<dbReference type="Pfam" id="PF13473">
    <property type="entry name" value="Cupredoxin_1"/>
    <property type="match status" value="1"/>
</dbReference>
<feature type="domain" description="Cytochrome oxidase subunit II copper A binding" evidence="4">
    <location>
        <begin position="20"/>
        <end position="121"/>
    </location>
</feature>
<dbReference type="EMBL" id="JACHDZ010000005">
    <property type="protein sequence ID" value="MBB5345259.1"/>
    <property type="molecule type" value="Genomic_DNA"/>
</dbReference>
<dbReference type="AlphaFoldDB" id="A0A7W8N4I7"/>
<comment type="subcellular location">
    <subcellularLocation>
        <location evidence="1">Cell envelope</location>
    </subcellularLocation>
</comment>
<dbReference type="InterPro" id="IPR001505">
    <property type="entry name" value="Copper_CuA"/>
</dbReference>
<dbReference type="InterPro" id="IPR028096">
    <property type="entry name" value="EfeO_Cupredoxin"/>
</dbReference>
<evidence type="ECO:0000313" key="5">
    <source>
        <dbReference type="EMBL" id="MBB5345259.1"/>
    </source>
</evidence>
<comment type="caution">
    <text evidence="5">The sequence shown here is derived from an EMBL/GenBank/DDBJ whole genome shotgun (WGS) entry which is preliminary data.</text>
</comment>
<keyword evidence="3" id="KW-0186">Copper</keyword>
<organism evidence="5 6">
    <name type="scientific">Tunturiibacter lichenicola</name>
    <dbReference type="NCBI Taxonomy" id="2051959"/>
    <lineage>
        <taxon>Bacteria</taxon>
        <taxon>Pseudomonadati</taxon>
        <taxon>Acidobacteriota</taxon>
        <taxon>Terriglobia</taxon>
        <taxon>Terriglobales</taxon>
        <taxon>Acidobacteriaceae</taxon>
        <taxon>Tunturiibacter</taxon>
    </lineage>
</organism>
<dbReference type="GO" id="GO:0004129">
    <property type="term" value="F:cytochrome-c oxidase activity"/>
    <property type="evidence" value="ECO:0007669"/>
    <property type="project" value="InterPro"/>
</dbReference>
<dbReference type="PANTHER" id="PTHR42838:SF2">
    <property type="entry name" value="NITROUS-OXIDE REDUCTASE"/>
    <property type="match status" value="1"/>
</dbReference>
<dbReference type="InterPro" id="IPR008972">
    <property type="entry name" value="Cupredoxin"/>
</dbReference>
<dbReference type="SUPFAM" id="SSF49503">
    <property type="entry name" value="Cupredoxins"/>
    <property type="match status" value="1"/>
</dbReference>
<dbReference type="InterPro" id="IPR002429">
    <property type="entry name" value="CcO_II-like_C"/>
</dbReference>
<dbReference type="GO" id="GO:0005507">
    <property type="term" value="F:copper ion binding"/>
    <property type="evidence" value="ECO:0007669"/>
    <property type="project" value="InterPro"/>
</dbReference>
<proteinExistence type="predicted"/>
<dbReference type="Gene3D" id="2.60.40.420">
    <property type="entry name" value="Cupredoxins - blue copper proteins"/>
    <property type="match status" value="1"/>
</dbReference>
<dbReference type="PROSITE" id="PS50857">
    <property type="entry name" value="COX2_CUA"/>
    <property type="match status" value="1"/>
</dbReference>
<dbReference type="PROSITE" id="PS51257">
    <property type="entry name" value="PROKAR_LIPOPROTEIN"/>
    <property type="match status" value="1"/>
</dbReference>
<dbReference type="PROSITE" id="PS00078">
    <property type="entry name" value="COX2"/>
    <property type="match status" value="1"/>
</dbReference>
<protein>
    <submittedName>
        <fullName evidence="5">Cytochrome c oxidase subunit 2</fullName>
    </submittedName>
</protein>
<sequence length="121" mass="12859">MKRNVTLMGTLIAGLVASCFAGYVVKAQGAPRQVEITAKRFAYAPGEITLKKGQPVVLVIKSEDVAHGLRFRELNLNAKVDKGGSAQLSFTPDRTGDFVGHCSVFCGSGHGAMTLTLHVVE</sequence>
<evidence type="ECO:0000259" key="4">
    <source>
        <dbReference type="PROSITE" id="PS50857"/>
    </source>
</evidence>
<dbReference type="GO" id="GO:0016020">
    <property type="term" value="C:membrane"/>
    <property type="evidence" value="ECO:0007669"/>
    <property type="project" value="InterPro"/>
</dbReference>
<dbReference type="GO" id="GO:0030313">
    <property type="term" value="C:cell envelope"/>
    <property type="evidence" value="ECO:0007669"/>
    <property type="project" value="UniProtKB-SubCell"/>
</dbReference>
<accession>A0A7W8N4I7</accession>